<organism evidence="2 3">
    <name type="scientific">Protopolystoma xenopodis</name>
    <dbReference type="NCBI Taxonomy" id="117903"/>
    <lineage>
        <taxon>Eukaryota</taxon>
        <taxon>Metazoa</taxon>
        <taxon>Spiralia</taxon>
        <taxon>Lophotrochozoa</taxon>
        <taxon>Platyhelminthes</taxon>
        <taxon>Monogenea</taxon>
        <taxon>Polyopisthocotylea</taxon>
        <taxon>Polystomatidea</taxon>
        <taxon>Polystomatidae</taxon>
        <taxon>Protopolystoma</taxon>
    </lineage>
</organism>
<dbReference type="GO" id="GO:0000049">
    <property type="term" value="F:tRNA binding"/>
    <property type="evidence" value="ECO:0007669"/>
    <property type="project" value="UniProtKB-UniRule"/>
</dbReference>
<dbReference type="GO" id="GO:0031267">
    <property type="term" value="F:small GTPase binding"/>
    <property type="evidence" value="ECO:0007669"/>
    <property type="project" value="InterPro"/>
</dbReference>
<keyword evidence="1" id="KW-0820">tRNA-binding</keyword>
<comment type="caution">
    <text evidence="2">The sequence shown here is derived from an EMBL/GenBank/DDBJ whole genome shotgun (WGS) entry which is preliminary data.</text>
</comment>
<gene>
    <name evidence="2" type="ORF">PXEA_LOCUS24314</name>
</gene>
<dbReference type="AlphaFoldDB" id="A0A3S5B1F1"/>
<evidence type="ECO:0000256" key="1">
    <source>
        <dbReference type="RuleBase" id="RU366037"/>
    </source>
</evidence>
<dbReference type="InterPro" id="IPR011989">
    <property type="entry name" value="ARM-like"/>
</dbReference>
<evidence type="ECO:0000313" key="3">
    <source>
        <dbReference type="Proteomes" id="UP000784294"/>
    </source>
</evidence>
<evidence type="ECO:0000313" key="2">
    <source>
        <dbReference type="EMBL" id="VEL30874.1"/>
    </source>
</evidence>
<dbReference type="PANTHER" id="PTHR15952">
    <property type="entry name" value="EXPORTIN-T/LOS1"/>
    <property type="match status" value="1"/>
</dbReference>
<keyword evidence="1" id="KW-0539">Nucleus</keyword>
<dbReference type="GO" id="GO:0016363">
    <property type="term" value="C:nuclear matrix"/>
    <property type="evidence" value="ECO:0007669"/>
    <property type="project" value="TreeGrafter"/>
</dbReference>
<dbReference type="InterPro" id="IPR040017">
    <property type="entry name" value="XPOT"/>
</dbReference>
<dbReference type="PANTHER" id="PTHR15952:SF11">
    <property type="entry name" value="EXPORTIN-T"/>
    <property type="match status" value="1"/>
</dbReference>
<keyword evidence="1" id="KW-0963">Cytoplasm</keyword>
<name>A0A3S5B1F1_9PLAT</name>
<dbReference type="GO" id="GO:0005737">
    <property type="term" value="C:cytoplasm"/>
    <property type="evidence" value="ECO:0007669"/>
    <property type="project" value="UniProtKB-SubCell"/>
</dbReference>
<comment type="similarity">
    <text evidence="1">Belongs to the exportin family.</text>
</comment>
<accession>A0A3S5B1F1</accession>
<keyword evidence="1" id="KW-0813">Transport</keyword>
<protein>
    <recommendedName>
        <fullName evidence="1">Exportin-T</fullName>
    </recommendedName>
    <alternativeName>
        <fullName evidence="1">Exportin(tRNA)</fullName>
    </alternativeName>
    <alternativeName>
        <fullName evidence="1">tRNA exportin</fullName>
    </alternativeName>
</protein>
<dbReference type="OrthoDB" id="26399at2759"/>
<keyword evidence="3" id="KW-1185">Reference proteome</keyword>
<dbReference type="Proteomes" id="UP000784294">
    <property type="component" value="Unassembled WGS sequence"/>
</dbReference>
<comment type="subcellular location">
    <subcellularLocation>
        <location evidence="1">Nucleus</location>
    </subcellularLocation>
    <subcellularLocation>
        <location evidence="1">Cytoplasm</location>
    </subcellularLocation>
    <text evidence="1">Shuttles between the nucleus and the cytoplasm.</text>
</comment>
<sequence>MCTDSNIQSQVVYNGTEIDNSKASVLDRLENHVDLAFCFSDHSQIVKFILDYIGLFKGSALSSGNTQATSGIYAVSEGKISSSKSTKCFSGMQSSTILLDITSRPRKLIERLLILAIEKMKYPQGFESRKDNTKFEDTRHEWRTVISNLLQLYPSLVLSAVRQLVAQAASISSVLESSAAQPTTSPKETVMHEHFATAEVALALFYHIGEVIKVGL</sequence>
<reference evidence="2" key="1">
    <citation type="submission" date="2018-11" db="EMBL/GenBank/DDBJ databases">
        <authorList>
            <consortium name="Pathogen Informatics"/>
        </authorList>
    </citation>
    <scope>NUCLEOTIDE SEQUENCE</scope>
</reference>
<proteinExistence type="inferred from homology"/>
<dbReference type="GO" id="GO:0071528">
    <property type="term" value="P:tRNA re-export from nucleus"/>
    <property type="evidence" value="ECO:0007669"/>
    <property type="project" value="UniProtKB-UniRule"/>
</dbReference>
<comment type="function">
    <text evidence="1">tRNA nucleus export receptor which facilitates tRNA translocation across the nuclear pore complex.</text>
</comment>
<dbReference type="Gene3D" id="1.25.10.10">
    <property type="entry name" value="Leucine-rich Repeat Variant"/>
    <property type="match status" value="1"/>
</dbReference>
<dbReference type="GO" id="GO:0005643">
    <property type="term" value="C:nuclear pore"/>
    <property type="evidence" value="ECO:0007669"/>
    <property type="project" value="TreeGrafter"/>
</dbReference>
<keyword evidence="1" id="KW-0694">RNA-binding</keyword>
<dbReference type="EMBL" id="CAAALY010116477">
    <property type="protein sequence ID" value="VEL30874.1"/>
    <property type="molecule type" value="Genomic_DNA"/>
</dbReference>